<protein>
    <submittedName>
        <fullName evidence="1">Uncharacterized protein</fullName>
    </submittedName>
</protein>
<dbReference type="PROSITE" id="PS51257">
    <property type="entry name" value="PROKAR_LIPOPROTEIN"/>
    <property type="match status" value="1"/>
</dbReference>
<organism evidence="1 2">
    <name type="scientific">Solibacillus faecavium</name>
    <dbReference type="NCBI Taxonomy" id="2762221"/>
    <lineage>
        <taxon>Bacteria</taxon>
        <taxon>Bacillati</taxon>
        <taxon>Bacillota</taxon>
        <taxon>Bacilli</taxon>
        <taxon>Bacillales</taxon>
        <taxon>Caryophanaceae</taxon>
        <taxon>Solibacillus</taxon>
    </lineage>
</organism>
<evidence type="ECO:0000313" key="1">
    <source>
        <dbReference type="EMBL" id="MBD8035862.1"/>
    </source>
</evidence>
<reference evidence="1 2" key="1">
    <citation type="submission" date="2020-08" db="EMBL/GenBank/DDBJ databases">
        <title>A Genomic Blueprint of the Chicken Gut Microbiome.</title>
        <authorList>
            <person name="Gilroy R."/>
            <person name="Ravi A."/>
            <person name="Getino M."/>
            <person name="Pursley I."/>
            <person name="Horton D.L."/>
            <person name="Alikhan N.-F."/>
            <person name="Baker D."/>
            <person name="Gharbi K."/>
            <person name="Hall N."/>
            <person name="Watson M."/>
            <person name="Adriaenssens E.M."/>
            <person name="Foster-Nyarko E."/>
            <person name="Jarju S."/>
            <person name="Secka A."/>
            <person name="Antonio M."/>
            <person name="Oren A."/>
            <person name="Chaudhuri R."/>
            <person name="La Ragione R.M."/>
            <person name="Hildebrand F."/>
            <person name="Pallen M.J."/>
        </authorList>
    </citation>
    <scope>NUCLEOTIDE SEQUENCE [LARGE SCALE GENOMIC DNA]</scope>
    <source>
        <strain evidence="1 2">A46</strain>
    </source>
</reference>
<proteinExistence type="predicted"/>
<comment type="caution">
    <text evidence="1">The sequence shown here is derived from an EMBL/GenBank/DDBJ whole genome shotgun (WGS) entry which is preliminary data.</text>
</comment>
<dbReference type="EMBL" id="JACSPZ010000002">
    <property type="protein sequence ID" value="MBD8035862.1"/>
    <property type="molecule type" value="Genomic_DNA"/>
</dbReference>
<dbReference type="Proteomes" id="UP000619101">
    <property type="component" value="Unassembled WGS sequence"/>
</dbReference>
<sequence length="126" mass="14454">MRIINILLCVVVLLIISGCSEKSEMDILDTLTKTEEHFKQLSEVDTVATSFDGKKDIKFRIMVEGTLTEKQAQTLFEEILNNLKKYSNQSKFWNSYNGYFDIKNYDNGVIYEATKIIGADLKIVTK</sequence>
<keyword evidence="2" id="KW-1185">Reference proteome</keyword>
<name>A0ABR8XVA6_9BACL</name>
<accession>A0ABR8XVA6</accession>
<dbReference type="RefSeq" id="WP_191698837.1">
    <property type="nucleotide sequence ID" value="NZ_JACSPZ010000002.1"/>
</dbReference>
<gene>
    <name evidence="1" type="ORF">H9635_03850</name>
</gene>
<evidence type="ECO:0000313" key="2">
    <source>
        <dbReference type="Proteomes" id="UP000619101"/>
    </source>
</evidence>